<evidence type="ECO:0000313" key="2">
    <source>
        <dbReference type="Proteomes" id="UP000757604"/>
    </source>
</evidence>
<evidence type="ECO:0000313" key="1">
    <source>
        <dbReference type="EMBL" id="MBW9062355.1"/>
    </source>
</evidence>
<proteinExistence type="predicted"/>
<gene>
    <name evidence="1" type="ORF">JNB71_03390</name>
</gene>
<keyword evidence="2" id="KW-1185">Reference proteome</keyword>
<accession>A0ABS7H6G7</accession>
<sequence>MDDLVRVVEMLKIALKTAEDLKAADILIYLIGMAVIEGEYQVAKKRSRS</sequence>
<dbReference type="EMBL" id="JAEUAO010000001">
    <property type="protein sequence ID" value="MBW9062355.1"/>
    <property type="molecule type" value="Genomic_DNA"/>
</dbReference>
<dbReference type="Proteomes" id="UP000757604">
    <property type="component" value="Unassembled WGS sequence"/>
</dbReference>
<reference evidence="1 2" key="1">
    <citation type="journal article" date="2021" name="MBio">
        <title>Poor Competitiveness of Bradyrhizobium in Pigeon Pea Root Colonization in Indian Soils.</title>
        <authorList>
            <person name="Chalasani D."/>
            <person name="Basu A."/>
            <person name="Pullabhotla S.V.S.R.N."/>
            <person name="Jorrin B."/>
            <person name="Neal A.L."/>
            <person name="Poole P.S."/>
            <person name="Podile A.R."/>
            <person name="Tkacz A."/>
        </authorList>
    </citation>
    <scope>NUCLEOTIDE SEQUENCE [LARGE SCALE GENOMIC DNA]</scope>
    <source>
        <strain evidence="1 2">HU44</strain>
    </source>
</reference>
<dbReference type="RefSeq" id="WP_220370413.1">
    <property type="nucleotide sequence ID" value="NZ_JAEUAO010000001.1"/>
</dbReference>
<comment type="caution">
    <text evidence="1">The sequence shown here is derived from an EMBL/GenBank/DDBJ whole genome shotgun (WGS) entry which is preliminary data.</text>
</comment>
<name>A0ABS7H6G7_9HYPH</name>
<organism evidence="1 2">
    <name type="scientific">Rhizobium herbae</name>
    <dbReference type="NCBI Taxonomy" id="508661"/>
    <lineage>
        <taxon>Bacteria</taxon>
        <taxon>Pseudomonadati</taxon>
        <taxon>Pseudomonadota</taxon>
        <taxon>Alphaproteobacteria</taxon>
        <taxon>Hyphomicrobiales</taxon>
        <taxon>Rhizobiaceae</taxon>
        <taxon>Rhizobium/Agrobacterium group</taxon>
        <taxon>Rhizobium</taxon>
    </lineage>
</organism>
<protein>
    <submittedName>
        <fullName evidence="1">Uncharacterized protein</fullName>
    </submittedName>
</protein>